<comment type="catalytic activity">
    <reaction evidence="1">
        <text>ATP + H2O = ADP + phosphate + H(+)</text>
        <dbReference type="Rhea" id="RHEA:13065"/>
        <dbReference type="ChEBI" id="CHEBI:15377"/>
        <dbReference type="ChEBI" id="CHEBI:15378"/>
        <dbReference type="ChEBI" id="CHEBI:30616"/>
        <dbReference type="ChEBI" id="CHEBI:43474"/>
        <dbReference type="ChEBI" id="CHEBI:456216"/>
        <dbReference type="EC" id="5.6.2.3"/>
    </reaction>
</comment>
<keyword evidence="1" id="KW-0067">ATP-binding</keyword>
<keyword evidence="1" id="KW-0547">Nucleotide-binding</keyword>
<evidence type="ECO:0000256" key="1">
    <source>
        <dbReference type="RuleBase" id="RU363044"/>
    </source>
</evidence>
<dbReference type="OrthoDB" id="432234at2759"/>
<dbReference type="PANTHER" id="PTHR47642:SF6">
    <property type="entry name" value="ATP-DEPENDENT DNA HELICASE"/>
    <property type="match status" value="1"/>
</dbReference>
<keyword evidence="1" id="KW-0227">DNA damage</keyword>
<dbReference type="HOGENOM" id="CLU_1825094_0_0_1"/>
<dbReference type="AlphaFoldDB" id="M1W5S3"/>
<dbReference type="GO" id="GO:0006281">
    <property type="term" value="P:DNA repair"/>
    <property type="evidence" value="ECO:0007669"/>
    <property type="project" value="UniProtKB-KW"/>
</dbReference>
<dbReference type="PANTHER" id="PTHR47642">
    <property type="entry name" value="ATP-DEPENDENT DNA HELICASE"/>
    <property type="match status" value="1"/>
</dbReference>
<dbReference type="Pfam" id="PF05970">
    <property type="entry name" value="PIF1"/>
    <property type="match status" value="1"/>
</dbReference>
<dbReference type="EMBL" id="CAGA01000019">
    <property type="protein sequence ID" value="CCE30065.1"/>
    <property type="molecule type" value="Genomic_DNA"/>
</dbReference>
<evidence type="ECO:0000259" key="2">
    <source>
        <dbReference type="Pfam" id="PF05970"/>
    </source>
</evidence>
<comment type="caution">
    <text evidence="3">The sequence shown here is derived from an EMBL/GenBank/DDBJ whole genome shotgun (WGS) entry which is preliminary data.</text>
</comment>
<dbReference type="GO" id="GO:0006310">
    <property type="term" value="P:DNA recombination"/>
    <property type="evidence" value="ECO:0007669"/>
    <property type="project" value="UniProtKB-KW"/>
</dbReference>
<evidence type="ECO:0000313" key="4">
    <source>
        <dbReference type="Proteomes" id="UP000016801"/>
    </source>
</evidence>
<protein>
    <recommendedName>
        <fullName evidence="1">ATP-dependent DNA helicase</fullName>
        <ecNumber evidence="1">5.6.2.3</ecNumber>
    </recommendedName>
</protein>
<feature type="domain" description="DNA helicase Pif1-like DEAD-box helicase" evidence="2">
    <location>
        <begin position="66"/>
        <end position="126"/>
    </location>
</feature>
<keyword evidence="1" id="KW-0234">DNA repair</keyword>
<dbReference type="GO" id="GO:0005524">
    <property type="term" value="F:ATP binding"/>
    <property type="evidence" value="ECO:0007669"/>
    <property type="project" value="UniProtKB-KW"/>
</dbReference>
<evidence type="ECO:0000313" key="3">
    <source>
        <dbReference type="EMBL" id="CCE30065.1"/>
    </source>
</evidence>
<dbReference type="Proteomes" id="UP000016801">
    <property type="component" value="Unassembled WGS sequence"/>
</dbReference>
<keyword evidence="4" id="KW-1185">Reference proteome</keyword>
<dbReference type="VEuPathDB" id="FungiDB:CPUR_03913"/>
<dbReference type="InterPro" id="IPR051055">
    <property type="entry name" value="PIF1_helicase"/>
</dbReference>
<dbReference type="InterPro" id="IPR010285">
    <property type="entry name" value="DNA_helicase_pif1-like_DEAD"/>
</dbReference>
<dbReference type="GO" id="GO:0016787">
    <property type="term" value="F:hydrolase activity"/>
    <property type="evidence" value="ECO:0007669"/>
    <property type="project" value="UniProtKB-KW"/>
</dbReference>
<proteinExistence type="inferred from homology"/>
<dbReference type="EC" id="5.6.2.3" evidence="1"/>
<dbReference type="Gene3D" id="3.40.50.300">
    <property type="entry name" value="P-loop containing nucleotide triphosphate hydrolases"/>
    <property type="match status" value="1"/>
</dbReference>
<keyword evidence="1" id="KW-0233">DNA recombination</keyword>
<dbReference type="GO" id="GO:0000723">
    <property type="term" value="P:telomere maintenance"/>
    <property type="evidence" value="ECO:0007669"/>
    <property type="project" value="InterPro"/>
</dbReference>
<organism evidence="3 4">
    <name type="scientific">Claviceps purpurea (strain 20.1)</name>
    <name type="common">Ergot fungus</name>
    <name type="synonym">Sphacelia segetum</name>
    <dbReference type="NCBI Taxonomy" id="1111077"/>
    <lineage>
        <taxon>Eukaryota</taxon>
        <taxon>Fungi</taxon>
        <taxon>Dikarya</taxon>
        <taxon>Ascomycota</taxon>
        <taxon>Pezizomycotina</taxon>
        <taxon>Sordariomycetes</taxon>
        <taxon>Hypocreomycetidae</taxon>
        <taxon>Hypocreales</taxon>
        <taxon>Clavicipitaceae</taxon>
        <taxon>Claviceps</taxon>
    </lineage>
</organism>
<keyword evidence="1" id="KW-0347">Helicase</keyword>
<name>M1W5S3_CLAP2</name>
<comment type="cofactor">
    <cofactor evidence="1">
        <name>Mg(2+)</name>
        <dbReference type="ChEBI" id="CHEBI:18420"/>
    </cofactor>
</comment>
<dbReference type="InterPro" id="IPR027417">
    <property type="entry name" value="P-loop_NTPase"/>
</dbReference>
<dbReference type="GO" id="GO:0043139">
    <property type="term" value="F:5'-3' DNA helicase activity"/>
    <property type="evidence" value="ECO:0007669"/>
    <property type="project" value="UniProtKB-EC"/>
</dbReference>
<accession>M1W5S3</accession>
<keyword evidence="1" id="KW-0378">Hydrolase</keyword>
<comment type="similarity">
    <text evidence="1">Belongs to the helicase family.</text>
</comment>
<dbReference type="STRING" id="1111077.M1W5S3"/>
<gene>
    <name evidence="3" type="ORF">CPUR_03913</name>
</gene>
<reference evidence="3 4" key="1">
    <citation type="journal article" date="2013" name="PLoS Genet.">
        <title>Plant-symbiotic fungi as chemical engineers: Multi-genome analysis of the Clavicipitaceae reveals dynamics of alkaloid loci.</title>
        <authorList>
            <person name="Schardl C.L."/>
            <person name="Young C.A."/>
            <person name="Hesse U."/>
            <person name="Amyotte S.G."/>
            <person name="Andreeva K."/>
            <person name="Calie P.J."/>
            <person name="Fleetwood D.J."/>
            <person name="Haws D.C."/>
            <person name="Moore N."/>
            <person name="Oeser B."/>
            <person name="Panaccione D.G."/>
            <person name="Schweri K.K."/>
            <person name="Voisey C.R."/>
            <person name="Farman M.L."/>
            <person name="Jaromczyk J.W."/>
            <person name="Roe B.A."/>
            <person name="O'Sullivan D.M."/>
            <person name="Scott B."/>
            <person name="Tudzynski P."/>
            <person name="An Z."/>
            <person name="Arnaoudova E.G."/>
            <person name="Bullock C.T."/>
            <person name="Charlton N.D."/>
            <person name="Chen L."/>
            <person name="Cox M."/>
            <person name="Dinkins R.D."/>
            <person name="Florea S."/>
            <person name="Glenn A.E."/>
            <person name="Gordon A."/>
            <person name="Gueldener U."/>
            <person name="Harris D.R."/>
            <person name="Hollin W."/>
            <person name="Jaromczyk J."/>
            <person name="Johnson R.D."/>
            <person name="Khan A.K."/>
            <person name="Leistner E."/>
            <person name="Leuchtmann A."/>
            <person name="Li C."/>
            <person name="Liu J."/>
            <person name="Liu J."/>
            <person name="Liu M."/>
            <person name="Mace W."/>
            <person name="Machado C."/>
            <person name="Nagabhyru P."/>
            <person name="Pan J."/>
            <person name="Schmid J."/>
            <person name="Sugawara K."/>
            <person name="Steiner U."/>
            <person name="Takach J.E."/>
            <person name="Tanaka E."/>
            <person name="Webb J.S."/>
            <person name="Wilson E.V."/>
            <person name="Wiseman J.L."/>
            <person name="Yoshida R."/>
            <person name="Zeng Z."/>
        </authorList>
    </citation>
    <scope>NUCLEOTIDE SEQUENCE [LARGE SCALE GENOMIC DNA]</scope>
    <source>
        <strain evidence="3 4">20.1</strain>
    </source>
</reference>
<sequence>MDEERLAGASSAINLVMAPVDYESQLNSEQRAVWEIFKTHCHQLAQALQEGGPMPPPLEAPAMERAAPTGIAANAIDGQTIHSLLKLPVSRSESLPPLEASQLANVRAALAKVHYIILDEKSMIGLRTLRQIRATPNDDGW</sequence>